<dbReference type="Gene3D" id="1.10.340.70">
    <property type="match status" value="1"/>
</dbReference>
<dbReference type="GO" id="GO:0003964">
    <property type="term" value="F:RNA-directed DNA polymerase activity"/>
    <property type="evidence" value="ECO:0007669"/>
    <property type="project" value="UniProtKB-EC"/>
</dbReference>
<feature type="domain" description="Reverse transcriptase" evidence="3">
    <location>
        <begin position="113"/>
        <end position="182"/>
    </location>
</feature>
<keyword evidence="6" id="KW-1185">Reference proteome</keyword>
<gene>
    <name evidence="5" type="ORF">QYM36_008455</name>
</gene>
<reference evidence="5" key="1">
    <citation type="submission" date="2023-07" db="EMBL/GenBank/DDBJ databases">
        <title>Chromosome-level genome assembly of Artemia franciscana.</title>
        <authorList>
            <person name="Jo E."/>
        </authorList>
    </citation>
    <scope>NUCLEOTIDE SEQUENCE</scope>
    <source>
        <tissue evidence="5">Whole body</tissue>
    </source>
</reference>
<dbReference type="Pfam" id="PF00078">
    <property type="entry name" value="RVT_1"/>
    <property type="match status" value="1"/>
</dbReference>
<dbReference type="InterPro" id="IPR000477">
    <property type="entry name" value="RT_dom"/>
</dbReference>
<dbReference type="Pfam" id="PF17921">
    <property type="entry name" value="Integrase_H2C2"/>
    <property type="match status" value="1"/>
</dbReference>
<dbReference type="EC" id="2.7.7.49" evidence="1"/>
<evidence type="ECO:0000313" key="6">
    <source>
        <dbReference type="Proteomes" id="UP001187531"/>
    </source>
</evidence>
<dbReference type="Proteomes" id="UP001187531">
    <property type="component" value="Unassembled WGS sequence"/>
</dbReference>
<dbReference type="CDD" id="cd01647">
    <property type="entry name" value="RT_LTR"/>
    <property type="match status" value="1"/>
</dbReference>
<evidence type="ECO:0000259" key="4">
    <source>
        <dbReference type="Pfam" id="PF17921"/>
    </source>
</evidence>
<dbReference type="InterPro" id="IPR043502">
    <property type="entry name" value="DNA/RNA_pol_sf"/>
</dbReference>
<evidence type="ECO:0000256" key="2">
    <source>
        <dbReference type="SAM" id="MobiDB-lite"/>
    </source>
</evidence>
<dbReference type="PANTHER" id="PTHR37984">
    <property type="entry name" value="PROTEIN CBG26694"/>
    <property type="match status" value="1"/>
</dbReference>
<feature type="compositionally biased region" description="Basic and acidic residues" evidence="2">
    <location>
        <begin position="16"/>
        <end position="52"/>
    </location>
</feature>
<dbReference type="AlphaFoldDB" id="A0AA88IGR1"/>
<organism evidence="5 6">
    <name type="scientific">Artemia franciscana</name>
    <name type="common">Brine shrimp</name>
    <name type="synonym">Artemia sanfranciscana</name>
    <dbReference type="NCBI Taxonomy" id="6661"/>
    <lineage>
        <taxon>Eukaryota</taxon>
        <taxon>Metazoa</taxon>
        <taxon>Ecdysozoa</taxon>
        <taxon>Arthropoda</taxon>
        <taxon>Crustacea</taxon>
        <taxon>Branchiopoda</taxon>
        <taxon>Anostraca</taxon>
        <taxon>Artemiidae</taxon>
        <taxon>Artemia</taxon>
    </lineage>
</organism>
<dbReference type="PANTHER" id="PTHR37984:SF5">
    <property type="entry name" value="PROTEIN NYNRIN-LIKE"/>
    <property type="match status" value="1"/>
</dbReference>
<sequence length="325" mass="37445">MPQRSEKGHIAVAFRSKPESAARKETYKCKVRHVAETGKSEEEKTDSARAPDLKQPTNEDNWTVLLYKCDCASPIVQVNKHNGSVKICGDFKAKVNLFLNPKEYPMPMAEEIFVNLQGGQKFFQLDLNGAYLRIQPDDESKELATINTPLGLYRYKRLPFGISESCAIFQVVIVEQIRFYTKKDAILAKVYDYVRNGWPSTLSDREKELKPFFRCRLELTTESVCFLWNERVIIHPVFQNYVINELHQGHPGMVMMKSLARMHVWWPNIDDDIEKKMMMRVRELECLPQTGLSVLLLRRAVVTRGAQGTERLKFVEAEVAKQLSA</sequence>
<evidence type="ECO:0000256" key="1">
    <source>
        <dbReference type="ARBA" id="ARBA00012493"/>
    </source>
</evidence>
<protein>
    <recommendedName>
        <fullName evidence="1">RNA-directed DNA polymerase</fullName>
        <ecNumber evidence="1">2.7.7.49</ecNumber>
    </recommendedName>
</protein>
<proteinExistence type="predicted"/>
<evidence type="ECO:0000259" key="3">
    <source>
        <dbReference type="Pfam" id="PF00078"/>
    </source>
</evidence>
<dbReference type="Gene3D" id="3.30.70.270">
    <property type="match status" value="1"/>
</dbReference>
<name>A0AA88IGR1_ARTSF</name>
<evidence type="ECO:0000313" key="5">
    <source>
        <dbReference type="EMBL" id="KAK2727984.1"/>
    </source>
</evidence>
<accession>A0AA88IGR1</accession>
<dbReference type="InterPro" id="IPR041588">
    <property type="entry name" value="Integrase_H2C2"/>
</dbReference>
<dbReference type="InterPro" id="IPR043128">
    <property type="entry name" value="Rev_trsase/Diguanyl_cyclase"/>
</dbReference>
<dbReference type="InterPro" id="IPR050951">
    <property type="entry name" value="Retrovirus_Pol_polyprotein"/>
</dbReference>
<dbReference type="SUPFAM" id="SSF56672">
    <property type="entry name" value="DNA/RNA polymerases"/>
    <property type="match status" value="1"/>
</dbReference>
<feature type="domain" description="Integrase zinc-binding" evidence="4">
    <location>
        <begin position="238"/>
        <end position="275"/>
    </location>
</feature>
<dbReference type="EMBL" id="JAVRJZ010000001">
    <property type="protein sequence ID" value="KAK2727984.1"/>
    <property type="molecule type" value="Genomic_DNA"/>
</dbReference>
<feature type="region of interest" description="Disordered" evidence="2">
    <location>
        <begin position="1"/>
        <end position="55"/>
    </location>
</feature>
<dbReference type="Gene3D" id="3.10.10.10">
    <property type="entry name" value="HIV Type 1 Reverse Transcriptase, subunit A, domain 1"/>
    <property type="match status" value="1"/>
</dbReference>
<comment type="caution">
    <text evidence="5">The sequence shown here is derived from an EMBL/GenBank/DDBJ whole genome shotgun (WGS) entry which is preliminary data.</text>
</comment>